<reference evidence="2" key="1">
    <citation type="journal article" date="2021" name="Proc. Natl. Acad. Sci. U.S.A.">
        <title>A Catalog of Tens of Thousands of Viruses from Human Metagenomes Reveals Hidden Associations with Chronic Diseases.</title>
        <authorList>
            <person name="Tisza M.J."/>
            <person name="Buck C.B."/>
        </authorList>
    </citation>
    <scope>NUCLEOTIDE SEQUENCE</scope>
    <source>
        <strain evidence="2">CtGjZ5</strain>
    </source>
</reference>
<organism evidence="2">
    <name type="scientific">Myoviridae sp. ctGjZ5</name>
    <dbReference type="NCBI Taxonomy" id="2826634"/>
    <lineage>
        <taxon>Viruses</taxon>
        <taxon>Duplodnaviria</taxon>
        <taxon>Heunggongvirae</taxon>
        <taxon>Uroviricota</taxon>
        <taxon>Caudoviricetes</taxon>
    </lineage>
</organism>
<evidence type="ECO:0000256" key="1">
    <source>
        <dbReference type="SAM" id="MobiDB-lite"/>
    </source>
</evidence>
<accession>A0A8S5MSI3</accession>
<proteinExistence type="predicted"/>
<protein>
    <submittedName>
        <fullName evidence="2">Uncharacterized protein</fullName>
    </submittedName>
</protein>
<feature type="region of interest" description="Disordered" evidence="1">
    <location>
        <begin position="49"/>
        <end position="72"/>
    </location>
</feature>
<evidence type="ECO:0000313" key="2">
    <source>
        <dbReference type="EMBL" id="DAD85138.1"/>
    </source>
</evidence>
<name>A0A8S5MSI3_9CAUD</name>
<sequence length="72" mass="8112">MSMRTQWDEKVAKALKKKNQETEYAAMSEDKGRHSWSAAHPAYMGTSLCPDPRWRGGDSNGQGDSETVHRCL</sequence>
<dbReference type="EMBL" id="BK014974">
    <property type="protein sequence ID" value="DAD85138.1"/>
    <property type="molecule type" value="Genomic_DNA"/>
</dbReference>